<dbReference type="Proteomes" id="UP000001982">
    <property type="component" value="Chromosome"/>
</dbReference>
<dbReference type="Pfam" id="PF07045">
    <property type="entry name" value="DUF1330"/>
    <property type="match status" value="1"/>
</dbReference>
<dbReference type="KEGG" id="sdn:Sden_1121"/>
<protein>
    <recommendedName>
        <fullName evidence="1">DUF1330 domain-containing protein</fullName>
    </recommendedName>
</protein>
<feature type="domain" description="DUF1330" evidence="1">
    <location>
        <begin position="7"/>
        <end position="91"/>
    </location>
</feature>
<dbReference type="eggNOG" id="COG5470">
    <property type="taxonomic scope" value="Bacteria"/>
</dbReference>
<dbReference type="AlphaFoldDB" id="Q12Q67"/>
<dbReference type="EMBL" id="CP000302">
    <property type="protein sequence ID" value="ABE54409.1"/>
    <property type="molecule type" value="Genomic_DNA"/>
</dbReference>
<dbReference type="InterPro" id="IPR011008">
    <property type="entry name" value="Dimeric_a/b-barrel"/>
</dbReference>
<evidence type="ECO:0000313" key="3">
    <source>
        <dbReference type="Proteomes" id="UP000001982"/>
    </source>
</evidence>
<sequence length="100" mass="11468">MFEMLVGLAVTDNEIYDQYRSAMKPILTQFGGDFGYDLRVSEVLKSPSEAPINRLFTINFPTEAHMNEFFSDPRYLEVKHAYFTRSVLSTSIIASYLKAD</sequence>
<evidence type="ECO:0000313" key="2">
    <source>
        <dbReference type="EMBL" id="ABE54409.1"/>
    </source>
</evidence>
<dbReference type="Gene3D" id="3.30.70.100">
    <property type="match status" value="1"/>
</dbReference>
<name>Q12Q67_SHEDO</name>
<dbReference type="SUPFAM" id="SSF54909">
    <property type="entry name" value="Dimeric alpha+beta barrel"/>
    <property type="match status" value="1"/>
</dbReference>
<dbReference type="OrthoDB" id="5296554at2"/>
<gene>
    <name evidence="2" type="ordered locus">Sden_1121</name>
</gene>
<dbReference type="HOGENOM" id="CLU_2304087_0_0_6"/>
<evidence type="ECO:0000259" key="1">
    <source>
        <dbReference type="Pfam" id="PF07045"/>
    </source>
</evidence>
<accession>Q12Q67</accession>
<organism evidence="2 3">
    <name type="scientific">Shewanella denitrificans (strain OS217 / ATCC BAA-1090 / DSM 15013)</name>
    <dbReference type="NCBI Taxonomy" id="318161"/>
    <lineage>
        <taxon>Bacteria</taxon>
        <taxon>Pseudomonadati</taxon>
        <taxon>Pseudomonadota</taxon>
        <taxon>Gammaproteobacteria</taxon>
        <taxon>Alteromonadales</taxon>
        <taxon>Shewanellaceae</taxon>
        <taxon>Shewanella</taxon>
    </lineage>
</organism>
<proteinExistence type="predicted"/>
<dbReference type="InterPro" id="IPR010753">
    <property type="entry name" value="DUF1330"/>
</dbReference>
<keyword evidence="3" id="KW-1185">Reference proteome</keyword>
<reference evidence="2 3" key="1">
    <citation type="submission" date="2006-03" db="EMBL/GenBank/DDBJ databases">
        <title>Complete sequence of Shewanella denitrificans OS217.</title>
        <authorList>
            <consortium name="US DOE Joint Genome Institute"/>
            <person name="Copeland A."/>
            <person name="Lucas S."/>
            <person name="Lapidus A."/>
            <person name="Barry K."/>
            <person name="Detter J.C."/>
            <person name="Glavina del Rio T."/>
            <person name="Hammon N."/>
            <person name="Israni S."/>
            <person name="Dalin E."/>
            <person name="Tice H."/>
            <person name="Pitluck S."/>
            <person name="Brettin T."/>
            <person name="Bruce D."/>
            <person name="Han C."/>
            <person name="Tapia R."/>
            <person name="Gilna P."/>
            <person name="Kiss H."/>
            <person name="Schmutz J."/>
            <person name="Larimer F."/>
            <person name="Land M."/>
            <person name="Hauser L."/>
            <person name="Kyrpides N."/>
            <person name="Lykidis A."/>
            <person name="Richardson P."/>
        </authorList>
    </citation>
    <scope>NUCLEOTIDE SEQUENCE [LARGE SCALE GENOMIC DNA]</scope>
    <source>
        <strain evidence="3">OS217 / ATCC BAA-1090 / DSM 15013</strain>
    </source>
</reference>
<dbReference type="STRING" id="318161.Sden_1121"/>
<dbReference type="RefSeq" id="WP_011495571.1">
    <property type="nucleotide sequence ID" value="NC_007954.1"/>
</dbReference>